<dbReference type="SMART" id="SM00421">
    <property type="entry name" value="HTH_LUXR"/>
    <property type="match status" value="1"/>
</dbReference>
<dbReference type="Proteomes" id="UP001596028">
    <property type="component" value="Unassembled WGS sequence"/>
</dbReference>
<gene>
    <name evidence="5" type="ORF">ACFO3S_08210</name>
</gene>
<evidence type="ECO:0000313" key="5">
    <source>
        <dbReference type="EMBL" id="MFC4598223.1"/>
    </source>
</evidence>
<dbReference type="InterPro" id="IPR059106">
    <property type="entry name" value="WHD_MalT"/>
</dbReference>
<organism evidence="5 6">
    <name type="scientific">Cohnella hongkongensis</name>
    <dbReference type="NCBI Taxonomy" id="178337"/>
    <lineage>
        <taxon>Bacteria</taxon>
        <taxon>Bacillati</taxon>
        <taxon>Bacillota</taxon>
        <taxon>Bacilli</taxon>
        <taxon>Bacillales</taxon>
        <taxon>Paenibacillaceae</taxon>
        <taxon>Cohnella</taxon>
    </lineage>
</organism>
<dbReference type="SUPFAM" id="SSF46894">
    <property type="entry name" value="C-terminal effector domain of the bipartite response regulators"/>
    <property type="match status" value="1"/>
</dbReference>
<dbReference type="SUPFAM" id="SSF52540">
    <property type="entry name" value="P-loop containing nucleoside triphosphate hydrolases"/>
    <property type="match status" value="1"/>
</dbReference>
<comment type="caution">
    <text evidence="5">The sequence shown here is derived from an EMBL/GenBank/DDBJ whole genome shotgun (WGS) entry which is preliminary data.</text>
</comment>
<dbReference type="RefSeq" id="WP_378094250.1">
    <property type="nucleotide sequence ID" value="NZ_JBHSEP010000004.1"/>
</dbReference>
<name>A0ABV9FB09_9BACL</name>
<sequence length="876" mass="99334">MANRSVTGERRLQPLLHTKLTAPPLTPQLTDRRRLTSKLERWRNAPLTLISAPAGFGKTTLACEWLAASGIDYGWVSLDETDNEGGRFWAYVCAAIDRARPGFLDRTAHLPPLLHTPEPEQLLTLILNELSRLEDRFALVLDDFHVIREKRLLRGFAYFAEYLPPSVRLIVISRTEPGFAIARMEARDVAVRLNEGDLRLTAEEGNRLLRGAGLELRDEEAELLLARTEGWMTGLKLAIGALENETDRTSYVRRFAGDARHVRQYLLEEVYSNLSAEMRTFLLRCSLLNRWCLSLCRAVSGFEDAAEKIGELERLRLFVVPLDAYGEWFRLHHLFSEFLRDRAEREAVLLPERYAAAGDWCREKGLKEEAVEYYLLGGCSLQAVEVLEEMTAQVVDWGWANLQKRLSVIPLEVLIEHPVLYFSYANSLVAEDAGDPQQGQALLEAADAWFSRTSDSMSEEERNRFMALSHYVWGTLMVFGRHDLVEARRHYELASRRMPAGVGLIFGFPEKPLQASNVRTYRIGKGHASREIAEPYTLQLAELFRSVNPVFLGKLFLNHAEVLYLWNDLEAAERYAEEARRWIEKDPARPEFDFIPLWSLDARIRAAQGHLQEAFDILEGGRRRIRAMGFPRGADLLEMETARMSLVHRGDPAPLLAWMEGVSLKHGDLVSVYELYDYILYARGLAISGKHGEASLLLERLRTLSERELRPIDGAEILGIHAELLFKQRERRLALLRLEEAAALCEENGFVRILMDEGETVKLLLGELALAKQRGRYRGRNAATLGFVRSILAGMDATAAAGAETDPLSALLTAREMDVYQGLLDNLNGRQIAERLKMGYETVKTHRSRIYSKLGVSNRDEAVRRAAELDGIRPGE</sequence>
<dbReference type="Gene3D" id="1.25.40.10">
    <property type="entry name" value="Tetratricopeptide repeat domain"/>
    <property type="match status" value="1"/>
</dbReference>
<keyword evidence="1" id="KW-0805">Transcription regulation</keyword>
<evidence type="ECO:0000256" key="2">
    <source>
        <dbReference type="ARBA" id="ARBA00023125"/>
    </source>
</evidence>
<dbReference type="Gene3D" id="3.40.50.300">
    <property type="entry name" value="P-loop containing nucleotide triphosphate hydrolases"/>
    <property type="match status" value="1"/>
</dbReference>
<keyword evidence="6" id="KW-1185">Reference proteome</keyword>
<dbReference type="InterPro" id="IPR041617">
    <property type="entry name" value="TPR_MalT"/>
</dbReference>
<protein>
    <submittedName>
        <fullName evidence="5">LuxR C-terminal-related transcriptional regulator</fullName>
    </submittedName>
</protein>
<dbReference type="InterPro" id="IPR027417">
    <property type="entry name" value="P-loop_NTPase"/>
</dbReference>
<evidence type="ECO:0000313" key="6">
    <source>
        <dbReference type="Proteomes" id="UP001596028"/>
    </source>
</evidence>
<dbReference type="Pfam" id="PF17874">
    <property type="entry name" value="TPR_MalT"/>
    <property type="match status" value="1"/>
</dbReference>
<dbReference type="InterPro" id="IPR011990">
    <property type="entry name" value="TPR-like_helical_dom_sf"/>
</dbReference>
<dbReference type="PROSITE" id="PS50043">
    <property type="entry name" value="HTH_LUXR_2"/>
    <property type="match status" value="1"/>
</dbReference>
<keyword evidence="3" id="KW-0804">Transcription</keyword>
<dbReference type="CDD" id="cd06170">
    <property type="entry name" value="LuxR_C_like"/>
    <property type="match status" value="1"/>
</dbReference>
<dbReference type="Gene3D" id="1.10.10.10">
    <property type="entry name" value="Winged helix-like DNA-binding domain superfamily/Winged helix DNA-binding domain"/>
    <property type="match status" value="1"/>
</dbReference>
<evidence type="ECO:0000259" key="4">
    <source>
        <dbReference type="PROSITE" id="PS50043"/>
    </source>
</evidence>
<dbReference type="InterPro" id="IPR036388">
    <property type="entry name" value="WH-like_DNA-bd_sf"/>
</dbReference>
<dbReference type="PANTHER" id="PTHR44688:SF16">
    <property type="entry name" value="DNA-BINDING TRANSCRIPTIONAL ACTIVATOR DEVR_DOSR"/>
    <property type="match status" value="1"/>
</dbReference>
<evidence type="ECO:0000256" key="1">
    <source>
        <dbReference type="ARBA" id="ARBA00023015"/>
    </source>
</evidence>
<evidence type="ECO:0000256" key="3">
    <source>
        <dbReference type="ARBA" id="ARBA00023163"/>
    </source>
</evidence>
<dbReference type="Pfam" id="PF00196">
    <property type="entry name" value="GerE"/>
    <property type="match status" value="1"/>
</dbReference>
<dbReference type="PANTHER" id="PTHR44688">
    <property type="entry name" value="DNA-BINDING TRANSCRIPTIONAL ACTIVATOR DEVR_DOSR"/>
    <property type="match status" value="1"/>
</dbReference>
<accession>A0ABV9FB09</accession>
<keyword evidence="2" id="KW-0238">DNA-binding</keyword>
<dbReference type="InterPro" id="IPR000792">
    <property type="entry name" value="Tscrpt_reg_LuxR_C"/>
</dbReference>
<dbReference type="Pfam" id="PF25873">
    <property type="entry name" value="WHD_MalT"/>
    <property type="match status" value="1"/>
</dbReference>
<dbReference type="InterPro" id="IPR016032">
    <property type="entry name" value="Sig_transdc_resp-reg_C-effctor"/>
</dbReference>
<feature type="domain" description="HTH luxR-type" evidence="4">
    <location>
        <begin position="805"/>
        <end position="870"/>
    </location>
</feature>
<dbReference type="EMBL" id="JBHSEP010000004">
    <property type="protein sequence ID" value="MFC4598223.1"/>
    <property type="molecule type" value="Genomic_DNA"/>
</dbReference>
<reference evidence="6" key="1">
    <citation type="journal article" date="2019" name="Int. J. Syst. Evol. Microbiol.">
        <title>The Global Catalogue of Microorganisms (GCM) 10K type strain sequencing project: providing services to taxonomists for standard genome sequencing and annotation.</title>
        <authorList>
            <consortium name="The Broad Institute Genomics Platform"/>
            <consortium name="The Broad Institute Genome Sequencing Center for Infectious Disease"/>
            <person name="Wu L."/>
            <person name="Ma J."/>
        </authorList>
    </citation>
    <scope>NUCLEOTIDE SEQUENCE [LARGE SCALE GENOMIC DNA]</scope>
    <source>
        <strain evidence="6">CCUG 49571</strain>
    </source>
</reference>
<proteinExistence type="predicted"/>